<dbReference type="RefSeq" id="WP_156478866.1">
    <property type="nucleotide sequence ID" value="NZ_LHZU01000045.1"/>
</dbReference>
<dbReference type="EMBL" id="LHZU01000045">
    <property type="protein sequence ID" value="KXV61842.1"/>
    <property type="molecule type" value="Genomic_DNA"/>
</dbReference>
<evidence type="ECO:0000313" key="1">
    <source>
        <dbReference type="EMBL" id="KXV61842.1"/>
    </source>
</evidence>
<reference evidence="1 2" key="1">
    <citation type="submission" date="2015-06" db="EMBL/GenBank/DDBJ databases">
        <title>Improved classification and identification of acetic acid bacteria using matrix-assisted laser desorption/ionization time-of-flight mass spectrometry; Gluconobacter nephelii and Gluconobacter uchimurae are later heterotypic synonyms of Gluconobacter japonicus and Gluconobacter oxydans, respectively.</title>
        <authorList>
            <person name="Li L."/>
            <person name="Cleenwerck I."/>
            <person name="De Vuyst L."/>
            <person name="Vandamme P."/>
        </authorList>
    </citation>
    <scope>NUCLEOTIDE SEQUENCE [LARGE SCALE GENOMIC DNA]</scope>
    <source>
        <strain evidence="1 2">LMG 23690</strain>
    </source>
</reference>
<accession>A0A149U8T8</accession>
<dbReference type="Proteomes" id="UP000075360">
    <property type="component" value="Unassembled WGS sequence"/>
</dbReference>
<dbReference type="OrthoDB" id="6624716at2"/>
<name>A0A149U8T8_9PROT</name>
<comment type="caution">
    <text evidence="1">The sequence shown here is derived from an EMBL/GenBank/DDBJ whole genome shotgun (WGS) entry which is preliminary data.</text>
</comment>
<gene>
    <name evidence="1" type="ORF">AD948_00315</name>
</gene>
<protein>
    <submittedName>
        <fullName evidence="1">Uncharacterized protein</fullName>
    </submittedName>
</protein>
<dbReference type="PATRIC" id="fig|446692.4.peg.520"/>
<evidence type="ECO:0000313" key="2">
    <source>
        <dbReference type="Proteomes" id="UP000075360"/>
    </source>
</evidence>
<sequence length="326" mass="37461">MDKHLVEIIKPGIYKNLNSYWAMHYCSILETLYEHKTIEHGFQRGYMENIDPTLANLAAKAGFAFFFAIKNSLQNFGLQSLLCHYLVSSEGRSIFKNIVEKISDLHNFDFLSETQEYGVFVSAKDFRSGERFIRENNPILLGWKDLHYNDAVEKVHYADLCILLKGIDRNFAILGEVEGNHGGDLLLNSFWSRKRSEYYSFGIGVRSHARNLTINPHEPLPPAIINGQWTRTEYGWKYVITIDSLHSIVRDFHDAIGTIQTLMTLGPRQRANYDPSLLPVLNLIKNKWDDHILDIIDELRSMLSFDKMATLRTNPLPAKVVPSIIT</sequence>
<proteinExistence type="predicted"/>
<dbReference type="AlphaFoldDB" id="A0A149U8T8"/>
<organism evidence="1 2">
    <name type="scientific">Acetobacter senegalensis</name>
    <dbReference type="NCBI Taxonomy" id="446692"/>
    <lineage>
        <taxon>Bacteria</taxon>
        <taxon>Pseudomonadati</taxon>
        <taxon>Pseudomonadota</taxon>
        <taxon>Alphaproteobacteria</taxon>
        <taxon>Acetobacterales</taxon>
        <taxon>Acetobacteraceae</taxon>
        <taxon>Acetobacter</taxon>
    </lineage>
</organism>